<reference evidence="1 2" key="1">
    <citation type="journal article" date="2022" name="Genome Biol. Evol.">
        <title>Host diet, physiology and behaviors set the stage for Lachnospiraceae cladogenesis.</title>
        <authorList>
            <person name="Vera-Ponce De Leon A."/>
            <person name="Schneider M."/>
            <person name="Jahnes B.C."/>
            <person name="Sadowski V."/>
            <person name="Camuy-Velez L.A."/>
            <person name="Duan J."/>
            <person name="Sabree Z.L."/>
        </authorList>
    </citation>
    <scope>NUCLEOTIDE SEQUENCE [LARGE SCALE GENOMIC DNA]</scope>
    <source>
        <strain evidence="1 2">PAL227</strain>
    </source>
</reference>
<dbReference type="EMBL" id="JAMZFV010000017">
    <property type="protein sequence ID" value="MCP1110766.1"/>
    <property type="molecule type" value="Genomic_DNA"/>
</dbReference>
<dbReference type="RefSeq" id="WP_262069646.1">
    <property type="nucleotide sequence ID" value="NZ_JAMXOC010000017.1"/>
</dbReference>
<sequence>MEGKLSFVKMEDGYTVAVFAVRCKTDVDELTLDMMETGLDVLYEPKNKDGRYESYLIGNNMGFNIVTHEYKRERG</sequence>
<proteinExistence type="predicted"/>
<dbReference type="Proteomes" id="UP001523565">
    <property type="component" value="Unassembled WGS sequence"/>
</dbReference>
<accession>A0ABT1EJQ1</accession>
<comment type="caution">
    <text evidence="1">The sequence shown here is derived from an EMBL/GenBank/DDBJ whole genome shotgun (WGS) entry which is preliminary data.</text>
</comment>
<name>A0ABT1EJQ1_9FIRM</name>
<protein>
    <submittedName>
        <fullName evidence="1">Uncharacterized protein</fullName>
    </submittedName>
</protein>
<organism evidence="1 2">
    <name type="scientific">Ohessyouella blattaphilus</name>
    <dbReference type="NCBI Taxonomy" id="2949333"/>
    <lineage>
        <taxon>Bacteria</taxon>
        <taxon>Bacillati</taxon>
        <taxon>Bacillota</taxon>
        <taxon>Clostridia</taxon>
        <taxon>Lachnospirales</taxon>
        <taxon>Lachnospiraceae</taxon>
        <taxon>Ohessyouella</taxon>
    </lineage>
</organism>
<evidence type="ECO:0000313" key="1">
    <source>
        <dbReference type="EMBL" id="MCP1110766.1"/>
    </source>
</evidence>
<gene>
    <name evidence="1" type="ORF">NK118_10930</name>
</gene>
<keyword evidence="2" id="KW-1185">Reference proteome</keyword>
<evidence type="ECO:0000313" key="2">
    <source>
        <dbReference type="Proteomes" id="UP001523565"/>
    </source>
</evidence>